<keyword evidence="5" id="KW-1185">Reference proteome</keyword>
<feature type="active site" evidence="3">
    <location>
        <position position="22"/>
    </location>
</feature>
<evidence type="ECO:0000256" key="3">
    <source>
        <dbReference type="PROSITE-ProRule" id="PRU10099"/>
    </source>
</evidence>
<dbReference type="Proteomes" id="UP000676917">
    <property type="component" value="Unassembled WGS sequence"/>
</dbReference>
<evidence type="ECO:0000313" key="5">
    <source>
        <dbReference type="Proteomes" id="UP000676917"/>
    </source>
</evidence>
<organism evidence="4 5">
    <name type="scientific">Ornithinibacillus bavariensis</name>
    <dbReference type="NCBI Taxonomy" id="545502"/>
    <lineage>
        <taxon>Bacteria</taxon>
        <taxon>Bacillati</taxon>
        <taxon>Bacillota</taxon>
        <taxon>Bacilli</taxon>
        <taxon>Bacillales</taxon>
        <taxon>Bacillaceae</taxon>
        <taxon>Ornithinibacillus</taxon>
    </lineage>
</organism>
<evidence type="ECO:0000313" key="4">
    <source>
        <dbReference type="EMBL" id="GIO26911.1"/>
    </source>
</evidence>
<dbReference type="AlphaFoldDB" id="A0A919X7F5"/>
<dbReference type="EC" id="3.5.1.1" evidence="2"/>
<accession>A0A919X7F5</accession>
<protein>
    <recommendedName>
        <fullName evidence="2">asparaginase</fullName>
        <ecNumber evidence="2">3.5.1.1</ecNumber>
    </recommendedName>
</protein>
<dbReference type="GO" id="GO:0004067">
    <property type="term" value="F:asparaginase activity"/>
    <property type="evidence" value="ECO:0007669"/>
    <property type="project" value="UniProtKB-EC"/>
</dbReference>
<dbReference type="RefSeq" id="WP_212920407.1">
    <property type="nucleotide sequence ID" value="NZ_BORP01000002.1"/>
</dbReference>
<dbReference type="GO" id="GO:0006520">
    <property type="term" value="P:amino acid metabolic process"/>
    <property type="evidence" value="ECO:0007669"/>
    <property type="project" value="InterPro"/>
</dbReference>
<reference evidence="4" key="1">
    <citation type="submission" date="2021-03" db="EMBL/GenBank/DDBJ databases">
        <title>Antimicrobial resistance genes in bacteria isolated from Japanese honey, and their potential for conferring macrolide and lincosamide resistance in the American foulbrood pathogen Paenibacillus larvae.</title>
        <authorList>
            <person name="Okamoto M."/>
            <person name="Kumagai M."/>
            <person name="Kanamori H."/>
            <person name="Takamatsu D."/>
        </authorList>
    </citation>
    <scope>NUCLEOTIDE SEQUENCE</scope>
    <source>
        <strain evidence="4">J43TS3</strain>
    </source>
</reference>
<sequence>MKKKVLLITFVTILIVLATGGTIAYFSKEFSSDNNKITAATFDVDVVNSNGTTIGDEEISLNQKLFPGMETIELYNFRINKNNTEVPVKYSVKVTPSGELFPADNSSPVVITLQQEVNGKWESVGLHTEFKPKKNIEKFRILVDWPHSDNDIDFQSLLGNIKLVVNATQVDDEDAGENPDPEGPPYFTGEVKFKATPNGSTRTTSNKEVNFYLDKNGNKIIEINMGDGKGEFEDKVGNLRIVESVEGNVHWYRVYSDNEYYASDSQLWRSSTVDTSVDGVLKFNKTLGPFLSIESKQLYNWFNSN</sequence>
<proteinExistence type="inferred from homology"/>
<comment type="caution">
    <text evidence="4">The sequence shown here is derived from an EMBL/GenBank/DDBJ whole genome shotgun (WGS) entry which is preliminary data.</text>
</comment>
<evidence type="ECO:0000256" key="2">
    <source>
        <dbReference type="ARBA" id="ARBA00012920"/>
    </source>
</evidence>
<dbReference type="PROSITE" id="PS00144">
    <property type="entry name" value="ASN_GLN_ASE_1"/>
    <property type="match status" value="1"/>
</dbReference>
<dbReference type="EMBL" id="BORP01000002">
    <property type="protein sequence ID" value="GIO26911.1"/>
    <property type="molecule type" value="Genomic_DNA"/>
</dbReference>
<dbReference type="InterPro" id="IPR020827">
    <property type="entry name" value="Asparaginase/glutaminase_AS1"/>
</dbReference>
<gene>
    <name evidence="4" type="ORF">J43TS3_15220</name>
</gene>
<comment type="similarity">
    <text evidence="1">Belongs to the asparaginase 1 family.</text>
</comment>
<name>A0A919X7F5_9BACI</name>
<evidence type="ECO:0000256" key="1">
    <source>
        <dbReference type="ARBA" id="ARBA00010518"/>
    </source>
</evidence>